<dbReference type="Proteomes" id="UP000604046">
    <property type="component" value="Unassembled WGS sequence"/>
</dbReference>
<dbReference type="InterPro" id="IPR016193">
    <property type="entry name" value="Cytidine_deaminase-like"/>
</dbReference>
<dbReference type="GO" id="GO:0008270">
    <property type="term" value="F:zinc ion binding"/>
    <property type="evidence" value="ECO:0007669"/>
    <property type="project" value="InterPro"/>
</dbReference>
<feature type="region of interest" description="Disordered" evidence="1">
    <location>
        <begin position="29"/>
        <end position="51"/>
    </location>
</feature>
<dbReference type="SUPFAM" id="SSF53927">
    <property type="entry name" value="Cytidine deaminase-like"/>
    <property type="match status" value="1"/>
</dbReference>
<dbReference type="GO" id="GO:0016787">
    <property type="term" value="F:hydrolase activity"/>
    <property type="evidence" value="ECO:0007669"/>
    <property type="project" value="InterPro"/>
</dbReference>
<protein>
    <submittedName>
        <fullName evidence="2">PpiA protein</fullName>
    </submittedName>
</protein>
<keyword evidence="3" id="KW-1185">Reference proteome</keyword>
<dbReference type="OrthoDB" id="406118at2759"/>
<comment type="caution">
    <text evidence="2">The sequence shown here is derived from an EMBL/GenBank/DDBJ whole genome shotgun (WGS) entry which is preliminary data.</text>
</comment>
<dbReference type="AlphaFoldDB" id="A0A812TYL1"/>
<dbReference type="PROSITE" id="PS00903">
    <property type="entry name" value="CYT_DCMP_DEAMINASES_1"/>
    <property type="match status" value="1"/>
</dbReference>
<dbReference type="InterPro" id="IPR016192">
    <property type="entry name" value="APOBEC/CMP_deaminase_Zn-bd"/>
</dbReference>
<evidence type="ECO:0000256" key="1">
    <source>
        <dbReference type="SAM" id="MobiDB-lite"/>
    </source>
</evidence>
<reference evidence="2" key="1">
    <citation type="submission" date="2021-02" db="EMBL/GenBank/DDBJ databases">
        <authorList>
            <person name="Dougan E. K."/>
            <person name="Rhodes N."/>
            <person name="Thang M."/>
            <person name="Chan C."/>
        </authorList>
    </citation>
    <scope>NUCLEOTIDE SEQUENCE</scope>
</reference>
<sequence>MALQAFASAASAQVQPSCDGSCEAAAEAAERPTSVLSPRQRAEMPAGSTPSTDSIVSYVSFRIAFGAEEAYCWEPGRLFYSQIPRGLDLRIHEMLQPIFSHINREDHAERSALLHLTRAFLKRSGWQASDDCAGWLRLYISHFPCISCVAVICQFVRFFPAVRLELDFDNMWKTRFEPADQRGADRFLAEGGLAGRRLRIEQGFYEW</sequence>
<evidence type="ECO:0000313" key="2">
    <source>
        <dbReference type="EMBL" id="CAE7548934.1"/>
    </source>
</evidence>
<evidence type="ECO:0000313" key="3">
    <source>
        <dbReference type="Proteomes" id="UP000604046"/>
    </source>
</evidence>
<gene>
    <name evidence="2" type="primary">ppiA</name>
    <name evidence="2" type="ORF">SNAT2548_LOCUS30817</name>
</gene>
<dbReference type="EMBL" id="CAJNDS010002625">
    <property type="protein sequence ID" value="CAE7548934.1"/>
    <property type="molecule type" value="Genomic_DNA"/>
</dbReference>
<organism evidence="2 3">
    <name type="scientific">Symbiodinium natans</name>
    <dbReference type="NCBI Taxonomy" id="878477"/>
    <lineage>
        <taxon>Eukaryota</taxon>
        <taxon>Sar</taxon>
        <taxon>Alveolata</taxon>
        <taxon>Dinophyceae</taxon>
        <taxon>Suessiales</taxon>
        <taxon>Symbiodiniaceae</taxon>
        <taxon>Symbiodinium</taxon>
    </lineage>
</organism>
<proteinExistence type="predicted"/>
<name>A0A812TYL1_9DINO</name>
<accession>A0A812TYL1</accession>